<keyword evidence="8" id="KW-1185">Reference proteome</keyword>
<dbReference type="SUPFAM" id="SSF88659">
    <property type="entry name" value="Sigma3 and sigma4 domains of RNA polymerase sigma factors"/>
    <property type="match status" value="1"/>
</dbReference>
<evidence type="ECO:0000259" key="5">
    <source>
        <dbReference type="Pfam" id="PF04542"/>
    </source>
</evidence>
<accession>C6XVE1</accession>
<dbReference type="RefSeq" id="WP_015807621.1">
    <property type="nucleotide sequence ID" value="NC_013061.1"/>
</dbReference>
<dbReference type="Gene3D" id="1.10.1740.10">
    <property type="match status" value="1"/>
</dbReference>
<evidence type="ECO:0000259" key="6">
    <source>
        <dbReference type="Pfam" id="PF08281"/>
    </source>
</evidence>
<gene>
    <name evidence="7" type="ordered locus">Phep_1798</name>
</gene>
<dbReference type="Pfam" id="PF04542">
    <property type="entry name" value="Sigma70_r2"/>
    <property type="match status" value="1"/>
</dbReference>
<reference evidence="7 8" key="1">
    <citation type="journal article" date="2009" name="Stand. Genomic Sci.">
        <title>Complete genome sequence of Pedobacter heparinus type strain (HIM 762-3).</title>
        <authorList>
            <person name="Han C."/>
            <person name="Spring S."/>
            <person name="Lapidus A."/>
            <person name="Del Rio T.G."/>
            <person name="Tice H."/>
            <person name="Copeland A."/>
            <person name="Cheng J.F."/>
            <person name="Lucas S."/>
            <person name="Chen F."/>
            <person name="Nolan M."/>
            <person name="Bruce D."/>
            <person name="Goodwin L."/>
            <person name="Pitluck S."/>
            <person name="Ivanova N."/>
            <person name="Mavromatis K."/>
            <person name="Mikhailova N."/>
            <person name="Pati A."/>
            <person name="Chen A."/>
            <person name="Palaniappan K."/>
            <person name="Land M."/>
            <person name="Hauser L."/>
            <person name="Chang Y.J."/>
            <person name="Jeffries C.C."/>
            <person name="Saunders E."/>
            <person name="Chertkov O."/>
            <person name="Brettin T."/>
            <person name="Goker M."/>
            <person name="Rohde M."/>
            <person name="Bristow J."/>
            <person name="Eisen J.A."/>
            <person name="Markowitz V."/>
            <person name="Hugenholtz P."/>
            <person name="Kyrpides N.C."/>
            <person name="Klenk H.P."/>
            <person name="Detter J.C."/>
        </authorList>
    </citation>
    <scope>NUCLEOTIDE SEQUENCE [LARGE SCALE GENOMIC DNA]</scope>
    <source>
        <strain evidence="8">ATCC 13125 / DSM 2366 / CIP 104194 / JCM 7457 / NBRC 12017 / NCIMB 9290 / NRRL B-14731 / HIM 762-3</strain>
    </source>
</reference>
<dbReference type="Proteomes" id="UP000000852">
    <property type="component" value="Chromosome"/>
</dbReference>
<dbReference type="KEGG" id="phe:Phep_1798"/>
<evidence type="ECO:0000256" key="4">
    <source>
        <dbReference type="ARBA" id="ARBA00023163"/>
    </source>
</evidence>
<dbReference type="InterPro" id="IPR036388">
    <property type="entry name" value="WH-like_DNA-bd_sf"/>
</dbReference>
<feature type="domain" description="RNA polymerase sigma factor 70 region 4 type 2" evidence="6">
    <location>
        <begin position="126"/>
        <end position="173"/>
    </location>
</feature>
<proteinExistence type="inferred from homology"/>
<dbReference type="InterPro" id="IPR013324">
    <property type="entry name" value="RNA_pol_sigma_r3/r4-like"/>
</dbReference>
<dbReference type="OrthoDB" id="1097528at2"/>
<organism evidence="7 8">
    <name type="scientific">Pedobacter heparinus (strain ATCC 13125 / DSM 2366 / CIP 104194 / JCM 7457 / NBRC 12017 / NCIMB 9290 / NRRL B-14731 / HIM 762-3)</name>
    <dbReference type="NCBI Taxonomy" id="485917"/>
    <lineage>
        <taxon>Bacteria</taxon>
        <taxon>Pseudomonadati</taxon>
        <taxon>Bacteroidota</taxon>
        <taxon>Sphingobacteriia</taxon>
        <taxon>Sphingobacteriales</taxon>
        <taxon>Sphingobacteriaceae</taxon>
        <taxon>Pedobacter</taxon>
    </lineage>
</organism>
<keyword evidence="3" id="KW-0731">Sigma factor</keyword>
<evidence type="ECO:0000256" key="1">
    <source>
        <dbReference type="ARBA" id="ARBA00010641"/>
    </source>
</evidence>
<dbReference type="NCBIfam" id="TIGR02985">
    <property type="entry name" value="Sig70_bacteroi1"/>
    <property type="match status" value="1"/>
</dbReference>
<sequence length="188" mass="22226">MSAYSTYTDQELTALLKSGDEYAFTEVYNRYWRVLYALAYNRLRDTQSAEDIVHDVLVSIWKNRATAEVEHLNAYLARATKYMVFHVIKRAQKFSHDEHAMDNAELVIDQEDIEDRLHYKRLLEMVNTEVEMLPEKCRLVFKYSREEQLSVKEIAEKMNVSTSTVENQMNKALNILRKNVKNIHLILF</sequence>
<evidence type="ECO:0000313" key="7">
    <source>
        <dbReference type="EMBL" id="ACU04007.1"/>
    </source>
</evidence>
<dbReference type="InterPro" id="IPR014327">
    <property type="entry name" value="RNA_pol_sigma70_bacteroid"/>
</dbReference>
<dbReference type="HOGENOM" id="CLU_047691_4_1_10"/>
<dbReference type="PANTHER" id="PTHR43133:SF46">
    <property type="entry name" value="RNA POLYMERASE SIGMA-70 FACTOR ECF SUBFAMILY"/>
    <property type="match status" value="1"/>
</dbReference>
<name>C6XVE1_PEDHD</name>
<evidence type="ECO:0000313" key="8">
    <source>
        <dbReference type="Proteomes" id="UP000000852"/>
    </source>
</evidence>
<keyword evidence="4" id="KW-0804">Transcription</keyword>
<dbReference type="EMBL" id="CP001681">
    <property type="protein sequence ID" value="ACU04007.1"/>
    <property type="molecule type" value="Genomic_DNA"/>
</dbReference>
<dbReference type="InterPro" id="IPR014284">
    <property type="entry name" value="RNA_pol_sigma-70_dom"/>
</dbReference>
<dbReference type="STRING" id="485917.Phep_1798"/>
<dbReference type="Gene3D" id="1.10.10.10">
    <property type="entry name" value="Winged helix-like DNA-binding domain superfamily/Winged helix DNA-binding domain"/>
    <property type="match status" value="1"/>
</dbReference>
<dbReference type="GO" id="GO:0016987">
    <property type="term" value="F:sigma factor activity"/>
    <property type="evidence" value="ECO:0007669"/>
    <property type="project" value="UniProtKB-KW"/>
</dbReference>
<evidence type="ECO:0000256" key="2">
    <source>
        <dbReference type="ARBA" id="ARBA00023015"/>
    </source>
</evidence>
<comment type="similarity">
    <text evidence="1">Belongs to the sigma-70 factor family. ECF subfamily.</text>
</comment>
<dbReference type="eggNOG" id="COG1595">
    <property type="taxonomic scope" value="Bacteria"/>
</dbReference>
<evidence type="ECO:0000256" key="3">
    <source>
        <dbReference type="ARBA" id="ARBA00023082"/>
    </source>
</evidence>
<dbReference type="InterPro" id="IPR013249">
    <property type="entry name" value="RNA_pol_sigma70_r4_t2"/>
</dbReference>
<dbReference type="Pfam" id="PF08281">
    <property type="entry name" value="Sigma70_r4_2"/>
    <property type="match status" value="1"/>
</dbReference>
<dbReference type="InterPro" id="IPR013325">
    <property type="entry name" value="RNA_pol_sigma_r2"/>
</dbReference>
<dbReference type="InterPro" id="IPR039425">
    <property type="entry name" value="RNA_pol_sigma-70-like"/>
</dbReference>
<dbReference type="GO" id="GO:0006352">
    <property type="term" value="P:DNA-templated transcription initiation"/>
    <property type="evidence" value="ECO:0007669"/>
    <property type="project" value="InterPro"/>
</dbReference>
<dbReference type="GO" id="GO:0003677">
    <property type="term" value="F:DNA binding"/>
    <property type="evidence" value="ECO:0007669"/>
    <property type="project" value="InterPro"/>
</dbReference>
<keyword evidence="2" id="KW-0805">Transcription regulation</keyword>
<dbReference type="InterPro" id="IPR007627">
    <property type="entry name" value="RNA_pol_sigma70_r2"/>
</dbReference>
<dbReference type="AlphaFoldDB" id="C6XVE1"/>
<dbReference type="PANTHER" id="PTHR43133">
    <property type="entry name" value="RNA POLYMERASE ECF-TYPE SIGMA FACTO"/>
    <property type="match status" value="1"/>
</dbReference>
<feature type="domain" description="RNA polymerase sigma-70 region 2" evidence="5">
    <location>
        <begin position="28"/>
        <end position="90"/>
    </location>
</feature>
<dbReference type="SUPFAM" id="SSF88946">
    <property type="entry name" value="Sigma2 domain of RNA polymerase sigma factors"/>
    <property type="match status" value="1"/>
</dbReference>
<dbReference type="NCBIfam" id="TIGR02937">
    <property type="entry name" value="sigma70-ECF"/>
    <property type="match status" value="1"/>
</dbReference>
<protein>
    <submittedName>
        <fullName evidence="7">RNA polymerase sigma-70 factor</fullName>
    </submittedName>
</protein>